<proteinExistence type="predicted"/>
<dbReference type="EMBL" id="JBFTWV010000056">
    <property type="protein sequence ID" value="KAL2793572.1"/>
    <property type="molecule type" value="Genomic_DNA"/>
</dbReference>
<name>A0ABR4G3K8_9EURO</name>
<evidence type="ECO:0008006" key="3">
    <source>
        <dbReference type="Google" id="ProtNLM"/>
    </source>
</evidence>
<organism evidence="1 2">
    <name type="scientific">Aspergillus keveii</name>
    <dbReference type="NCBI Taxonomy" id="714993"/>
    <lineage>
        <taxon>Eukaryota</taxon>
        <taxon>Fungi</taxon>
        <taxon>Dikarya</taxon>
        <taxon>Ascomycota</taxon>
        <taxon>Pezizomycotina</taxon>
        <taxon>Eurotiomycetes</taxon>
        <taxon>Eurotiomycetidae</taxon>
        <taxon>Eurotiales</taxon>
        <taxon>Aspergillaceae</taxon>
        <taxon>Aspergillus</taxon>
        <taxon>Aspergillus subgen. Nidulantes</taxon>
    </lineage>
</organism>
<protein>
    <recommendedName>
        <fullName evidence="3">F-box domain-containing protein</fullName>
    </recommendedName>
</protein>
<sequence length="621" mass="71469">MAPGTTHPFNRQLPPEVCRLIFEFAVGGKVREGTYFSPQHLKGWRLVNKSWNKYLTPLFYSSFAFHGSPNKIATLWRLLRMVATDPDKAAYVRQLTFTAMELDEEFNPPNASDVLFDIYRNVVDPWFNKPIVDVSNLNVVRRQLNETYLAPDGRLKQDVRAQISSLHYRTLHQKNRAWLYGVMNDIGFAQAGRLGEGMDQRADRLLFKSDPEAGYQCPLVAIILVHCPKLNELNMQDWPSKDDPFLDLVLGDATKRWPDQSLPLETRPLQQLKYLAIAPKPERTLVAKTTNDPFAIDERRPYMRLPSLIEFTALHTETTKQIFDTNIPTKITALAINGPNMDKLHLSKVLSLTPRLRHLTISLTGDARILKSNTPRPTYLEGPALYTELWKTLHTLKNQLEYLDLHQCRMPYYDYRKWFSDHPDVMICPPLPEFTKLRQLSIALLLLTGYNCPHAADHTSLSAHLPPNLESLGLYTFGAGLLNKYMPEYERALAELVTPSNSPHLRSVILDDHTNPATREAGLEDEHELHDTKLERAAVRRGVTYRVDGARWLFYGGWETLFGQAAVRGRSELELEFKAGHRDNWPRWVIPRGMTVFGFKGKLYDRRKPAVPKTRRRRRRA</sequence>
<accession>A0ABR4G3K8</accession>
<dbReference type="Proteomes" id="UP001610563">
    <property type="component" value="Unassembled WGS sequence"/>
</dbReference>
<evidence type="ECO:0000313" key="2">
    <source>
        <dbReference type="Proteomes" id="UP001610563"/>
    </source>
</evidence>
<gene>
    <name evidence="1" type="ORF">BJX66DRAFT_223749</name>
</gene>
<comment type="caution">
    <text evidence="1">The sequence shown here is derived from an EMBL/GenBank/DDBJ whole genome shotgun (WGS) entry which is preliminary data.</text>
</comment>
<dbReference type="SUPFAM" id="SSF52047">
    <property type="entry name" value="RNI-like"/>
    <property type="match status" value="1"/>
</dbReference>
<reference evidence="1 2" key="1">
    <citation type="submission" date="2024-07" db="EMBL/GenBank/DDBJ databases">
        <title>Section-level genome sequencing and comparative genomics of Aspergillus sections Usti and Cavernicolus.</title>
        <authorList>
            <consortium name="Lawrence Berkeley National Laboratory"/>
            <person name="Nybo J.L."/>
            <person name="Vesth T.C."/>
            <person name="Theobald S."/>
            <person name="Frisvad J.C."/>
            <person name="Larsen T.O."/>
            <person name="Kjaerboelling I."/>
            <person name="Rothschild-Mancinelli K."/>
            <person name="Lyhne E.K."/>
            <person name="Kogle M.E."/>
            <person name="Barry K."/>
            <person name="Clum A."/>
            <person name="Na H."/>
            <person name="Ledsgaard L."/>
            <person name="Lin J."/>
            <person name="Lipzen A."/>
            <person name="Kuo A."/>
            <person name="Riley R."/>
            <person name="Mondo S."/>
            <person name="Labutti K."/>
            <person name="Haridas S."/>
            <person name="Pangalinan J."/>
            <person name="Salamov A.A."/>
            <person name="Simmons B.A."/>
            <person name="Magnuson J.K."/>
            <person name="Chen J."/>
            <person name="Drula E."/>
            <person name="Henrissat B."/>
            <person name="Wiebenga A."/>
            <person name="Lubbers R.J."/>
            <person name="Gomes A.C."/>
            <person name="Makela M.R."/>
            <person name="Stajich J."/>
            <person name="Grigoriev I.V."/>
            <person name="Mortensen U.H."/>
            <person name="De Vries R.P."/>
            <person name="Baker S.E."/>
            <person name="Andersen M.R."/>
        </authorList>
    </citation>
    <scope>NUCLEOTIDE SEQUENCE [LARGE SCALE GENOMIC DNA]</scope>
    <source>
        <strain evidence="1 2">CBS 209.92</strain>
    </source>
</reference>
<evidence type="ECO:0000313" key="1">
    <source>
        <dbReference type="EMBL" id="KAL2793572.1"/>
    </source>
</evidence>
<keyword evidence="2" id="KW-1185">Reference proteome</keyword>